<keyword evidence="7" id="KW-1185">Reference proteome</keyword>
<keyword evidence="6" id="KW-0436">Ligase</keyword>
<reference evidence="6 7" key="1">
    <citation type="journal article" date="2018" name="Sci. Rep.">
        <title>A novel species of the marine cyanobacterium Acaryochloris with a unique pigment content and lifestyle.</title>
        <authorList>
            <person name="Partensky F."/>
            <person name="Six C."/>
            <person name="Ratin M."/>
            <person name="Garczarek L."/>
            <person name="Vaulot D."/>
            <person name="Probert I."/>
            <person name="Calteau A."/>
            <person name="Gourvil P."/>
            <person name="Marie D."/>
            <person name="Grebert T."/>
            <person name="Bouchier C."/>
            <person name="Le Panse S."/>
            <person name="Gachenot M."/>
            <person name="Rodriguez F."/>
            <person name="Garrido J.L."/>
        </authorList>
    </citation>
    <scope>NUCLEOTIDE SEQUENCE [LARGE SCALE GENOMIC DNA]</scope>
    <source>
        <strain evidence="6 7">RCC1774</strain>
    </source>
</reference>
<dbReference type="InterPro" id="IPR004154">
    <property type="entry name" value="Anticodon-bd"/>
</dbReference>
<keyword evidence="4" id="KW-0030">Aminoacyl-tRNA synthetase</keyword>
<dbReference type="EMBL" id="PQWO01000001">
    <property type="protein sequence ID" value="PZD75511.1"/>
    <property type="molecule type" value="Genomic_DNA"/>
</dbReference>
<dbReference type="Gene3D" id="3.40.50.800">
    <property type="entry name" value="Anticodon-binding domain"/>
    <property type="match status" value="1"/>
</dbReference>
<dbReference type="Pfam" id="PF03129">
    <property type="entry name" value="HGTP_anticodon"/>
    <property type="match status" value="1"/>
</dbReference>
<organism evidence="6 7">
    <name type="scientific">Acaryochloris thomasi RCC1774</name>
    <dbReference type="NCBI Taxonomy" id="1764569"/>
    <lineage>
        <taxon>Bacteria</taxon>
        <taxon>Bacillati</taxon>
        <taxon>Cyanobacteriota</taxon>
        <taxon>Cyanophyceae</taxon>
        <taxon>Acaryochloridales</taxon>
        <taxon>Acaryochloridaceae</taxon>
        <taxon>Acaryochloris</taxon>
        <taxon>Acaryochloris thomasi</taxon>
    </lineage>
</organism>
<gene>
    <name evidence="6" type="primary">thrS_1</name>
    <name evidence="6" type="ORF">C1752_00469</name>
</gene>
<evidence type="ECO:0000256" key="4">
    <source>
        <dbReference type="ARBA" id="ARBA00023146"/>
    </source>
</evidence>
<keyword evidence="2" id="KW-0067">ATP-binding</keyword>
<dbReference type="EC" id="6.1.1.3" evidence="6"/>
<keyword evidence="3" id="KW-0648">Protein biosynthesis</keyword>
<dbReference type="SUPFAM" id="SSF52954">
    <property type="entry name" value="Class II aaRS ABD-related"/>
    <property type="match status" value="1"/>
</dbReference>
<sequence length="77" mass="8274">MCNNQNTPQVNTSGERLGKKIRNAEKAKIPVMSVIGDKEVEAESLNIRTRVSGELGATPIAEVLEKLGDAIATYSAF</sequence>
<dbReference type="InterPro" id="IPR036621">
    <property type="entry name" value="Anticodon-bd_dom_sf"/>
</dbReference>
<keyword evidence="2" id="KW-0547">Nucleotide-binding</keyword>
<name>A0A2W1K7G3_9CYAN</name>
<dbReference type="AlphaFoldDB" id="A0A2W1K7G3"/>
<dbReference type="PANTHER" id="PTHR11451:SF44">
    <property type="entry name" value="THREONINE--TRNA LIGASE, CHLOROPLASTIC_MITOCHONDRIAL 2"/>
    <property type="match status" value="1"/>
</dbReference>
<dbReference type="Proteomes" id="UP000248857">
    <property type="component" value="Unassembled WGS sequence"/>
</dbReference>
<accession>A0A2W1K7G3</accession>
<evidence type="ECO:0000256" key="2">
    <source>
        <dbReference type="ARBA" id="ARBA00022840"/>
    </source>
</evidence>
<proteinExistence type="predicted"/>
<feature type="domain" description="Anticodon-binding" evidence="5">
    <location>
        <begin position="9"/>
        <end position="67"/>
    </location>
</feature>
<evidence type="ECO:0000259" key="5">
    <source>
        <dbReference type="Pfam" id="PF03129"/>
    </source>
</evidence>
<dbReference type="PANTHER" id="PTHR11451">
    <property type="entry name" value="THREONINE-TRNA LIGASE"/>
    <property type="match status" value="1"/>
</dbReference>
<keyword evidence="1" id="KW-0963">Cytoplasm</keyword>
<dbReference type="GO" id="GO:0004829">
    <property type="term" value="F:threonine-tRNA ligase activity"/>
    <property type="evidence" value="ECO:0007669"/>
    <property type="project" value="UniProtKB-EC"/>
</dbReference>
<evidence type="ECO:0000256" key="1">
    <source>
        <dbReference type="ARBA" id="ARBA00022490"/>
    </source>
</evidence>
<evidence type="ECO:0000313" key="6">
    <source>
        <dbReference type="EMBL" id="PZD75511.1"/>
    </source>
</evidence>
<dbReference type="GO" id="GO:0006435">
    <property type="term" value="P:threonyl-tRNA aminoacylation"/>
    <property type="evidence" value="ECO:0007669"/>
    <property type="project" value="TreeGrafter"/>
</dbReference>
<evidence type="ECO:0000313" key="7">
    <source>
        <dbReference type="Proteomes" id="UP000248857"/>
    </source>
</evidence>
<comment type="caution">
    <text evidence="6">The sequence shown here is derived from an EMBL/GenBank/DDBJ whole genome shotgun (WGS) entry which is preliminary data.</text>
</comment>
<evidence type="ECO:0000256" key="3">
    <source>
        <dbReference type="ARBA" id="ARBA00022917"/>
    </source>
</evidence>
<dbReference type="GO" id="GO:0005524">
    <property type="term" value="F:ATP binding"/>
    <property type="evidence" value="ECO:0007669"/>
    <property type="project" value="UniProtKB-KW"/>
</dbReference>
<protein>
    <submittedName>
        <fullName evidence="6">Threonine--tRNA ligase</fullName>
        <ecNumber evidence="6">6.1.1.3</ecNumber>
    </submittedName>
</protein>